<reference evidence="1" key="1">
    <citation type="submission" date="2021-05" db="EMBL/GenBank/DDBJ databases">
        <authorList>
            <person name="Alioto T."/>
            <person name="Alioto T."/>
            <person name="Gomez Garrido J."/>
        </authorList>
    </citation>
    <scope>NUCLEOTIDE SEQUENCE</scope>
</reference>
<dbReference type="EMBL" id="HBUE01142019">
    <property type="protein sequence ID" value="CAG6501194.1"/>
    <property type="molecule type" value="Transcribed_RNA"/>
</dbReference>
<proteinExistence type="predicted"/>
<name>A0A8D8G981_CULPI</name>
<accession>A0A8D8G981</accession>
<organism evidence="1">
    <name type="scientific">Culex pipiens</name>
    <name type="common">House mosquito</name>
    <dbReference type="NCBI Taxonomy" id="7175"/>
    <lineage>
        <taxon>Eukaryota</taxon>
        <taxon>Metazoa</taxon>
        <taxon>Ecdysozoa</taxon>
        <taxon>Arthropoda</taxon>
        <taxon>Hexapoda</taxon>
        <taxon>Insecta</taxon>
        <taxon>Pterygota</taxon>
        <taxon>Neoptera</taxon>
        <taxon>Endopterygota</taxon>
        <taxon>Diptera</taxon>
        <taxon>Nematocera</taxon>
        <taxon>Culicoidea</taxon>
        <taxon>Culicidae</taxon>
        <taxon>Culicinae</taxon>
        <taxon>Culicini</taxon>
        <taxon>Culex</taxon>
        <taxon>Culex</taxon>
    </lineage>
</organism>
<protein>
    <submittedName>
        <fullName evidence="1">(northern house mosquito) hypothetical protein</fullName>
    </submittedName>
</protein>
<sequence length="116" mass="12937">MPESPLLHLSRRWDLVFRRSLLERQISGPKRWCVVSWPCLVLSLAALSTLIVVTRWGGCCCCCWGRKLVPASNEWEPGPTDDRGWGLAAALVVGLNWAKVFLNFCSTLSETCCDGL</sequence>
<dbReference type="EMBL" id="HBUE01142018">
    <property type="protein sequence ID" value="CAG6501192.1"/>
    <property type="molecule type" value="Transcribed_RNA"/>
</dbReference>
<dbReference type="AlphaFoldDB" id="A0A8D8G981"/>
<evidence type="ECO:0000313" key="1">
    <source>
        <dbReference type="EMBL" id="CAG6501192.1"/>
    </source>
</evidence>